<accession>A0A657EYZ9</accession>
<dbReference type="Proteomes" id="UP000885271">
    <property type="component" value="Unassembled WGS sequence"/>
</dbReference>
<name>A0A657EYZ9_SALEN</name>
<dbReference type="EMBL" id="RSQT01000315">
    <property type="protein sequence ID" value="MIQ24115.1"/>
    <property type="molecule type" value="Genomic_DNA"/>
</dbReference>
<comment type="caution">
    <text evidence="1">The sequence shown here is derived from an EMBL/GenBank/DDBJ whole genome shotgun (WGS) entry which is preliminary data.</text>
</comment>
<dbReference type="AlphaFoldDB" id="A0A657EYZ9"/>
<protein>
    <submittedName>
        <fullName evidence="1">Acetyl-CoA carboxylase</fullName>
    </submittedName>
</protein>
<gene>
    <name evidence="1" type="ORF">ZQ07_26875</name>
</gene>
<organism evidence="1">
    <name type="scientific">Salmonella enteritidis</name>
    <dbReference type="NCBI Taxonomy" id="149539"/>
    <lineage>
        <taxon>Bacteria</taxon>
        <taxon>Pseudomonadati</taxon>
        <taxon>Pseudomonadota</taxon>
        <taxon>Gammaproteobacteria</taxon>
        <taxon>Enterobacterales</taxon>
        <taxon>Enterobacteriaceae</taxon>
        <taxon>Salmonella</taxon>
    </lineage>
</organism>
<proteinExistence type="predicted"/>
<feature type="non-terminal residue" evidence="1">
    <location>
        <position position="35"/>
    </location>
</feature>
<reference evidence="1" key="1">
    <citation type="submission" date="2018-08" db="EMBL/GenBank/DDBJ databases">
        <authorList>
            <person name="Ashton P.M."/>
            <person name="Dallman T."/>
            <person name="Nair S."/>
            <person name="De Pinna E."/>
            <person name="Peters T."/>
            <person name="Grant K."/>
        </authorList>
    </citation>
    <scope>NUCLEOTIDE SEQUENCE [LARGE SCALE GENOMIC DNA]</scope>
    <source>
        <strain evidence="1">38306</strain>
    </source>
</reference>
<evidence type="ECO:0000313" key="1">
    <source>
        <dbReference type="EMBL" id="MIQ24115.1"/>
    </source>
</evidence>
<sequence>MSVKSNIDTLGQNRPASRPAGIYRYAYSCRGIRFT</sequence>